<accession>L0ICY1</accession>
<organism evidence="1 2">
    <name type="scientific">Halovivax ruber (strain DSM 18193 / JCM 13892 / XH-70)</name>
    <dbReference type="NCBI Taxonomy" id="797302"/>
    <lineage>
        <taxon>Archaea</taxon>
        <taxon>Methanobacteriati</taxon>
        <taxon>Methanobacteriota</taxon>
        <taxon>Stenosarchaea group</taxon>
        <taxon>Halobacteria</taxon>
        <taxon>Halobacteriales</taxon>
        <taxon>Natrialbaceae</taxon>
        <taxon>Halovivax</taxon>
    </lineage>
</organism>
<sequence length="123" mass="13136">MHLEPVDGELEYVDDQSTGVLTVDVAGLETRIELRELQPLVALTAHPAEIDPASLSSALGFPVETFDGSPVYRGREPGLDLHYASLGDGHDEPLGIVSFGEVQPGRYAAALEAVLWPDSPAEN</sequence>
<dbReference type="OrthoDB" id="175258at2157"/>
<name>L0ICY1_HALRX</name>
<protein>
    <submittedName>
        <fullName evidence="1">Uncharacterized protein</fullName>
    </submittedName>
</protein>
<dbReference type="GeneID" id="14377782"/>
<gene>
    <name evidence="1" type="ordered locus">Halru_2834</name>
</gene>
<dbReference type="HOGENOM" id="CLU_2010057_0_0_2"/>
<evidence type="ECO:0000313" key="1">
    <source>
        <dbReference type="EMBL" id="AGB17405.1"/>
    </source>
</evidence>
<keyword evidence="2" id="KW-1185">Reference proteome</keyword>
<dbReference type="AlphaFoldDB" id="L0ICY1"/>
<dbReference type="KEGG" id="hru:Halru_2834"/>
<dbReference type="EMBL" id="CP003050">
    <property type="protein sequence ID" value="AGB17405.1"/>
    <property type="molecule type" value="Genomic_DNA"/>
</dbReference>
<evidence type="ECO:0000313" key="2">
    <source>
        <dbReference type="Proteomes" id="UP000010846"/>
    </source>
</evidence>
<reference evidence="1" key="1">
    <citation type="submission" date="2011-09" db="EMBL/GenBank/DDBJ databases">
        <title>Complete sequence of Halovivax ruber XH-70.</title>
        <authorList>
            <consortium name="US DOE Joint Genome Institute"/>
            <person name="Lucas S."/>
            <person name="Han J."/>
            <person name="Lapidus A."/>
            <person name="Cheng J.-F."/>
            <person name="Goodwin L."/>
            <person name="Pitluck S."/>
            <person name="Peters L."/>
            <person name="Mikhailova N."/>
            <person name="Davenport K."/>
            <person name="Detter J.C."/>
            <person name="Han C."/>
            <person name="Tapia R."/>
            <person name="Land M."/>
            <person name="Hauser L."/>
            <person name="Kyrpides N."/>
            <person name="Ivanova N."/>
            <person name="Pagani I."/>
            <person name="Sproer C."/>
            <person name="Anderson I."/>
            <person name="Woyke T."/>
        </authorList>
    </citation>
    <scope>NUCLEOTIDE SEQUENCE</scope>
    <source>
        <strain evidence="1">XH-70</strain>
    </source>
</reference>
<dbReference type="Proteomes" id="UP000010846">
    <property type="component" value="Chromosome"/>
</dbReference>
<dbReference type="eggNOG" id="arCOG14298">
    <property type="taxonomic scope" value="Archaea"/>
</dbReference>
<proteinExistence type="predicted"/>
<dbReference type="RefSeq" id="WP_015301997.1">
    <property type="nucleotide sequence ID" value="NC_019964.1"/>
</dbReference>